<evidence type="ECO:0000259" key="1">
    <source>
        <dbReference type="PROSITE" id="PS50943"/>
    </source>
</evidence>
<dbReference type="GO" id="GO:0003677">
    <property type="term" value="F:DNA binding"/>
    <property type="evidence" value="ECO:0007669"/>
    <property type="project" value="InterPro"/>
</dbReference>
<accession>A0A365HD61</accession>
<dbReference type="EMBL" id="QLYX01000001">
    <property type="protein sequence ID" value="RAY16856.1"/>
    <property type="molecule type" value="Genomic_DNA"/>
</dbReference>
<dbReference type="AlphaFoldDB" id="A0A365HD61"/>
<comment type="caution">
    <text evidence="2">The sequence shown here is derived from an EMBL/GenBank/DDBJ whole genome shotgun (WGS) entry which is preliminary data.</text>
</comment>
<dbReference type="Pfam" id="PF13560">
    <property type="entry name" value="HTH_31"/>
    <property type="match status" value="1"/>
</dbReference>
<gene>
    <name evidence="2" type="ORF">DPM19_01430</name>
</gene>
<dbReference type="SUPFAM" id="SSF47413">
    <property type="entry name" value="lambda repressor-like DNA-binding domains"/>
    <property type="match status" value="1"/>
</dbReference>
<evidence type="ECO:0000313" key="2">
    <source>
        <dbReference type="EMBL" id="RAY16856.1"/>
    </source>
</evidence>
<dbReference type="Proteomes" id="UP000251891">
    <property type="component" value="Unassembled WGS sequence"/>
</dbReference>
<dbReference type="OrthoDB" id="5177725at2"/>
<dbReference type="InterPro" id="IPR010982">
    <property type="entry name" value="Lambda_DNA-bd_dom_sf"/>
</dbReference>
<proteinExistence type="predicted"/>
<organism evidence="2 3">
    <name type="scientific">Actinomadura craniellae</name>
    <dbReference type="NCBI Taxonomy" id="2231787"/>
    <lineage>
        <taxon>Bacteria</taxon>
        <taxon>Bacillati</taxon>
        <taxon>Actinomycetota</taxon>
        <taxon>Actinomycetes</taxon>
        <taxon>Streptosporangiales</taxon>
        <taxon>Thermomonosporaceae</taxon>
        <taxon>Actinomadura</taxon>
    </lineage>
</organism>
<dbReference type="RefSeq" id="WP_111862906.1">
    <property type="nucleotide sequence ID" value="NZ_QLYX01000001.1"/>
</dbReference>
<reference evidence="2 3" key="1">
    <citation type="submission" date="2018-06" db="EMBL/GenBank/DDBJ databases">
        <title>Actinomadura craniellae sp. nov. isolated from marine sponge Craniella sp.</title>
        <authorList>
            <person name="Li L."/>
            <person name="Xu Q.H."/>
            <person name="Lin H.W."/>
            <person name="Lu Y.H."/>
        </authorList>
    </citation>
    <scope>NUCLEOTIDE SEQUENCE [LARGE SCALE GENOMIC DNA]</scope>
    <source>
        <strain evidence="2 3">LHW63021</strain>
    </source>
</reference>
<feature type="domain" description="HTH cro/C1-type" evidence="1">
    <location>
        <begin position="17"/>
        <end position="71"/>
    </location>
</feature>
<dbReference type="Pfam" id="PF19054">
    <property type="entry name" value="DUF5753"/>
    <property type="match status" value="1"/>
</dbReference>
<evidence type="ECO:0000313" key="3">
    <source>
        <dbReference type="Proteomes" id="UP000251891"/>
    </source>
</evidence>
<dbReference type="Gene3D" id="1.10.260.40">
    <property type="entry name" value="lambda repressor-like DNA-binding domains"/>
    <property type="match status" value="1"/>
</dbReference>
<sequence>MPRRAPTARHRKLIQELRRLREERGLRQEDVARELDWSLSKQEKIERGAIAVRPADVRAMLHLFGLATPDHQQQFDTLLRLARDARVKGWWHDYGNAIPDWFESFVGFEADAEELHVYQNQIIPGLLQTRDYATVISAAVRPSLPAEEIESTVAARMKRQSRLSGTKPLRLWAILDESILHRQVGGSGVMADQLRHLLEVGERPNITIQVLPFSVGAHASVGTSFVVLQFPEPGDPDLVYLEDLTSSAYLEDDPHIFRYTVAFDHIKSAALSDRDSALLIAKLVENMS</sequence>
<protein>
    <submittedName>
        <fullName evidence="2">XRE family transcriptional regulator</fullName>
    </submittedName>
</protein>
<dbReference type="SMART" id="SM00530">
    <property type="entry name" value="HTH_XRE"/>
    <property type="match status" value="1"/>
</dbReference>
<name>A0A365HD61_9ACTN</name>
<dbReference type="InterPro" id="IPR001387">
    <property type="entry name" value="Cro/C1-type_HTH"/>
</dbReference>
<keyword evidence="3" id="KW-1185">Reference proteome</keyword>
<dbReference type="PROSITE" id="PS50943">
    <property type="entry name" value="HTH_CROC1"/>
    <property type="match status" value="1"/>
</dbReference>
<dbReference type="InterPro" id="IPR043917">
    <property type="entry name" value="DUF5753"/>
</dbReference>